<sequence>MQRVWSVLTHRASRPRQAPVSPGSRRVTISCSFRVRDPAQLPLLWARAANCLLKLDLCIVRSSSETRDAPPLVPGATLSSETRSGFLVSCDSASRRVVASSRSLPGGGGRTGLKQRPSSWTATHAHCPFSQRRPATQSSRTRTRTRISSCIIALAHRIRIHTR</sequence>
<accession>A0A371CV54</accession>
<evidence type="ECO:0000256" key="1">
    <source>
        <dbReference type="SAM" id="MobiDB-lite"/>
    </source>
</evidence>
<gene>
    <name evidence="2" type="ORF">OH76DRAFT_1116227</name>
</gene>
<feature type="region of interest" description="Disordered" evidence="1">
    <location>
        <begin position="99"/>
        <end position="118"/>
    </location>
</feature>
<dbReference type="EMBL" id="KZ857454">
    <property type="protein sequence ID" value="RDX44163.1"/>
    <property type="molecule type" value="Genomic_DNA"/>
</dbReference>
<reference evidence="2 3" key="1">
    <citation type="journal article" date="2018" name="Biotechnol. Biofuels">
        <title>Integrative visual omics of the white-rot fungus Polyporus brumalis exposes the biotechnological potential of its oxidative enzymes for delignifying raw plant biomass.</title>
        <authorList>
            <person name="Miyauchi S."/>
            <person name="Rancon A."/>
            <person name="Drula E."/>
            <person name="Hage H."/>
            <person name="Chaduli D."/>
            <person name="Favel A."/>
            <person name="Grisel S."/>
            <person name="Henrissat B."/>
            <person name="Herpoel-Gimbert I."/>
            <person name="Ruiz-Duenas F.J."/>
            <person name="Chevret D."/>
            <person name="Hainaut M."/>
            <person name="Lin J."/>
            <person name="Wang M."/>
            <person name="Pangilinan J."/>
            <person name="Lipzen A."/>
            <person name="Lesage-Meessen L."/>
            <person name="Navarro D."/>
            <person name="Riley R."/>
            <person name="Grigoriev I.V."/>
            <person name="Zhou S."/>
            <person name="Raouche S."/>
            <person name="Rosso M.N."/>
        </authorList>
    </citation>
    <scope>NUCLEOTIDE SEQUENCE [LARGE SCALE GENOMIC DNA]</scope>
    <source>
        <strain evidence="2 3">BRFM 1820</strain>
    </source>
</reference>
<dbReference type="AlphaFoldDB" id="A0A371CV54"/>
<name>A0A371CV54_9APHY</name>
<dbReference type="Proteomes" id="UP000256964">
    <property type="component" value="Unassembled WGS sequence"/>
</dbReference>
<evidence type="ECO:0000313" key="2">
    <source>
        <dbReference type="EMBL" id="RDX44163.1"/>
    </source>
</evidence>
<keyword evidence="3" id="KW-1185">Reference proteome</keyword>
<protein>
    <submittedName>
        <fullName evidence="2">Uncharacterized protein</fullName>
    </submittedName>
</protein>
<proteinExistence type="predicted"/>
<evidence type="ECO:0000313" key="3">
    <source>
        <dbReference type="Proteomes" id="UP000256964"/>
    </source>
</evidence>
<organism evidence="2 3">
    <name type="scientific">Lentinus brumalis</name>
    <dbReference type="NCBI Taxonomy" id="2498619"/>
    <lineage>
        <taxon>Eukaryota</taxon>
        <taxon>Fungi</taxon>
        <taxon>Dikarya</taxon>
        <taxon>Basidiomycota</taxon>
        <taxon>Agaricomycotina</taxon>
        <taxon>Agaricomycetes</taxon>
        <taxon>Polyporales</taxon>
        <taxon>Polyporaceae</taxon>
        <taxon>Lentinus</taxon>
    </lineage>
</organism>